<evidence type="ECO:0000313" key="7">
    <source>
        <dbReference type="EMBL" id="AOO14525.1"/>
    </source>
</evidence>
<dbReference type="EMBL" id="KX349304">
    <property type="protein sequence ID" value="AOO14525.1"/>
    <property type="molecule type" value="Genomic_DNA"/>
</dbReference>
<dbReference type="Proteomes" id="UP000224953">
    <property type="component" value="Genome"/>
</dbReference>
<dbReference type="Proteomes" id="UP000223288">
    <property type="component" value="Segment"/>
</dbReference>
<evidence type="ECO:0000313" key="2">
    <source>
        <dbReference type="EMBL" id="AOO13225.1"/>
    </source>
</evidence>
<gene>
    <name evidence="2" type="ORF">LIS021110_111</name>
    <name evidence="3" type="ORF">LIS110610_111</name>
    <name evidence="4" type="ORF">Np111211_111</name>
    <name evidence="5" type="ORF">Np450711_111</name>
    <name evidence="6" type="ORF">RW030110_111</name>
    <name evidence="7" type="ORF">Sn180910_111</name>
    <name evidence="8" type="ORF">Sn230910_111</name>
    <name evidence="9" type="ORF">W1230910_111</name>
</gene>
<reference evidence="10 11" key="1">
    <citation type="journal article" date="2016" name="Environ. Microbiol.">
        <title>Genomic diversification of marine cyanophages into stable ecotypes.</title>
        <authorList>
            <person name="Marston M.F."/>
            <person name="Martiny J.B."/>
        </authorList>
    </citation>
    <scope>NUCLEOTIDE SEQUENCE [LARGE SCALE GENOMIC DNA]</scope>
    <source>
        <strain evidence="2">LIS_02_1110</strain>
        <strain evidence="3">LIS_22_0610</strain>
        <strain evidence="4">Np_11_1211</strain>
        <strain evidence="5">Np_45_0711</strain>
        <strain evidence="6">RW_03_0110</strain>
        <strain evidence="7">Sn_18_0910</strain>
        <strain evidence="8">Sn_23_0910</strain>
        <strain evidence="9">W1_23_0910</strain>
    </source>
</reference>
<sequence>MPRNKVDRKTVDSSIDTFKGAVKGDFARPNLFEVLLRFPGALRKRDLGGSAAGLSQLGRFTVRAANLPSSQMGVVEVPFRGRVLKIAGDRTFEPWTITIMNDTGFSLRHAFENWFNNIQAANENFTSIGGLGNRRDTQGYFADMEVAQLSRDGALNFKSGNRGRSGAGGRTRNSDKTTAELARYEFINVFPSNISAIDLDYGSNDAIEEFTVELQVQYFQPKERRGARRGGRARN</sequence>
<dbReference type="Proteomes" id="UP000226173">
    <property type="component" value="Segment"/>
</dbReference>
<dbReference type="EMBL" id="KX349300">
    <property type="protein sequence ID" value="AOO13657.1"/>
    <property type="molecule type" value="Genomic_DNA"/>
</dbReference>
<evidence type="ECO:0000313" key="10">
    <source>
        <dbReference type="Proteomes" id="UP000223288"/>
    </source>
</evidence>
<dbReference type="Proteomes" id="UP000224257">
    <property type="component" value="Segment"/>
</dbReference>
<dbReference type="EMBL" id="KX349301">
    <property type="protein sequence ID" value="AOO13873.1"/>
    <property type="molecule type" value="Genomic_DNA"/>
</dbReference>
<evidence type="ECO:0000313" key="6">
    <source>
        <dbReference type="EMBL" id="AOO14089.1"/>
    </source>
</evidence>
<evidence type="ECO:0000313" key="4">
    <source>
        <dbReference type="EMBL" id="AOO13657.1"/>
    </source>
</evidence>
<dbReference type="EMBL" id="KX349306">
    <property type="protein sequence ID" value="AOO14957.1"/>
    <property type="molecule type" value="Genomic_DNA"/>
</dbReference>
<evidence type="ECO:0000313" key="3">
    <source>
        <dbReference type="EMBL" id="AOO13441.1"/>
    </source>
</evidence>
<dbReference type="EMBL" id="KX349302">
    <property type="protein sequence ID" value="AOO14089.1"/>
    <property type="molecule type" value="Genomic_DNA"/>
</dbReference>
<evidence type="ECO:0000313" key="9">
    <source>
        <dbReference type="EMBL" id="AOO14957.1"/>
    </source>
</evidence>
<evidence type="ECO:0000313" key="5">
    <source>
        <dbReference type="EMBL" id="AOO13873.1"/>
    </source>
</evidence>
<dbReference type="Proteomes" id="UP000223981">
    <property type="component" value="Segment"/>
</dbReference>
<evidence type="ECO:0000256" key="1">
    <source>
        <dbReference type="SAM" id="MobiDB-lite"/>
    </source>
</evidence>
<dbReference type="Proteomes" id="UP000223576">
    <property type="component" value="Segment"/>
</dbReference>
<dbReference type="EMBL" id="KX349298">
    <property type="protein sequence ID" value="AOO13225.1"/>
    <property type="molecule type" value="Genomic_DNA"/>
</dbReference>
<evidence type="ECO:0000313" key="12">
    <source>
        <dbReference type="Proteomes" id="UP000224953"/>
    </source>
</evidence>
<feature type="region of interest" description="Disordered" evidence="1">
    <location>
        <begin position="157"/>
        <end position="176"/>
    </location>
</feature>
<dbReference type="Proteomes" id="UP000225808">
    <property type="component" value="Segment"/>
</dbReference>
<accession>A0A1D7SKN0</accession>
<evidence type="ECO:0000313" key="11">
    <source>
        <dbReference type="Proteomes" id="UP000223576"/>
    </source>
</evidence>
<evidence type="ECO:0000313" key="8">
    <source>
        <dbReference type="EMBL" id="AOO14741.1"/>
    </source>
</evidence>
<organism evidence="6 12">
    <name type="scientific">Cyanophage S-RIM14</name>
    <dbReference type="NCBI Taxonomy" id="1278423"/>
    <lineage>
        <taxon>Viruses</taxon>
        <taxon>Duplodnaviria</taxon>
        <taxon>Heunggongvirae</taxon>
        <taxon>Uroviricota</taxon>
        <taxon>Caudoviricetes</taxon>
        <taxon>Pantevenvirales</taxon>
        <taxon>Kyanoviridae</taxon>
        <taxon>Ahtivirus</taxon>
        <taxon>Ahtivirus sagseatwo</taxon>
    </lineage>
</organism>
<name>A0A1D7SKN0_9CAUD</name>
<dbReference type="EMBL" id="KX349305">
    <property type="protein sequence ID" value="AOO14741.1"/>
    <property type="molecule type" value="Genomic_DNA"/>
</dbReference>
<protein>
    <submittedName>
        <fullName evidence="6">Tail tube monomer</fullName>
    </submittedName>
</protein>
<dbReference type="Proteomes" id="UP000225271">
    <property type="component" value="Segment"/>
</dbReference>
<proteinExistence type="predicted"/>
<dbReference type="EMBL" id="KX349299">
    <property type="protein sequence ID" value="AOO13441.1"/>
    <property type="molecule type" value="Genomic_DNA"/>
</dbReference>